<dbReference type="InterPro" id="IPR002197">
    <property type="entry name" value="HTH_Fis"/>
</dbReference>
<reference evidence="4" key="3">
    <citation type="submission" date="2023-09" db="EMBL/GenBank/DDBJ databases">
        <authorList>
            <person name="Schober I."/>
            <person name="Bunk B."/>
        </authorList>
    </citation>
    <scope>NUCLEOTIDE SEQUENCE</scope>
    <source>
        <strain evidence="4">DSM 103800</strain>
    </source>
</reference>
<dbReference type="Gene3D" id="3.30.450.40">
    <property type="match status" value="1"/>
</dbReference>
<dbReference type="InterPro" id="IPR003018">
    <property type="entry name" value="GAF"/>
</dbReference>
<dbReference type="Proteomes" id="UP001258945">
    <property type="component" value="Unassembled WGS sequence"/>
</dbReference>
<dbReference type="KEGG" id="rgi:RGI145_19000"/>
<dbReference type="SUPFAM" id="SSF55781">
    <property type="entry name" value="GAF domain-like"/>
    <property type="match status" value="1"/>
</dbReference>
<organism evidence="3 5">
    <name type="scientific">Roseomonas gilardii</name>
    <dbReference type="NCBI Taxonomy" id="257708"/>
    <lineage>
        <taxon>Bacteria</taxon>
        <taxon>Pseudomonadati</taxon>
        <taxon>Pseudomonadota</taxon>
        <taxon>Alphaproteobacteria</taxon>
        <taxon>Acetobacterales</taxon>
        <taxon>Roseomonadaceae</taxon>
        <taxon>Roseomonas</taxon>
    </lineage>
</organism>
<keyword evidence="6" id="KW-1185">Reference proteome</keyword>
<proteinExistence type="predicted"/>
<dbReference type="Proteomes" id="UP000185494">
    <property type="component" value="Chromosome 1"/>
</dbReference>
<dbReference type="Pfam" id="PF01590">
    <property type="entry name" value="GAF"/>
    <property type="match status" value="1"/>
</dbReference>
<dbReference type="GO" id="GO:0043565">
    <property type="term" value="F:sequence-specific DNA binding"/>
    <property type="evidence" value="ECO:0007669"/>
    <property type="project" value="InterPro"/>
</dbReference>
<feature type="domain" description="GAF" evidence="1">
    <location>
        <begin position="67"/>
        <end position="194"/>
    </location>
</feature>
<dbReference type="RefSeq" id="WP_075799630.1">
    <property type="nucleotide sequence ID" value="NZ_CP015583.1"/>
</dbReference>
<name>A0A1L7AJB6_9PROT</name>
<dbReference type="AlphaFoldDB" id="A0A1L7AJB6"/>
<dbReference type="EMBL" id="JAVVDO010000023">
    <property type="protein sequence ID" value="MDT8332151.1"/>
    <property type="molecule type" value="Genomic_DNA"/>
</dbReference>
<dbReference type="Pfam" id="PF02954">
    <property type="entry name" value="HTH_8"/>
    <property type="match status" value="1"/>
</dbReference>
<evidence type="ECO:0000313" key="5">
    <source>
        <dbReference type="Proteomes" id="UP000185494"/>
    </source>
</evidence>
<gene>
    <name evidence="3" type="ORF">RGI145_19000</name>
    <name evidence="4" type="ORF">RQ831_13905</name>
</gene>
<evidence type="ECO:0000259" key="2">
    <source>
        <dbReference type="Pfam" id="PF02954"/>
    </source>
</evidence>
<evidence type="ECO:0000313" key="3">
    <source>
        <dbReference type="EMBL" id="APT58884.1"/>
    </source>
</evidence>
<accession>A0A1L7AJB6</accession>
<dbReference type="STRING" id="257708.RGI145_19000"/>
<dbReference type="InterPro" id="IPR029016">
    <property type="entry name" value="GAF-like_dom_sf"/>
</dbReference>
<dbReference type="InterPro" id="IPR009057">
    <property type="entry name" value="Homeodomain-like_sf"/>
</dbReference>
<dbReference type="eggNOG" id="COG3284">
    <property type="taxonomic scope" value="Bacteria"/>
</dbReference>
<reference evidence="3 5" key="1">
    <citation type="submission" date="2016-05" db="EMBL/GenBank/DDBJ databases">
        <title>Complete Genome and Methylome Analysis of Psychrotrophic Bacterial Isolates from Antarctic Lake Untersee.</title>
        <authorList>
            <person name="Fomenkov A."/>
            <person name="Akimov V.N."/>
            <person name="Vasilyeva L.V."/>
            <person name="Andersen D."/>
            <person name="Vincze T."/>
            <person name="Roberts R.J."/>
        </authorList>
    </citation>
    <scope>NUCLEOTIDE SEQUENCE [LARGE SCALE GENOMIC DNA]</scope>
    <source>
        <strain evidence="3 5">U14-5</strain>
    </source>
</reference>
<dbReference type="EMBL" id="CP015583">
    <property type="protein sequence ID" value="APT58884.1"/>
    <property type="molecule type" value="Genomic_DNA"/>
</dbReference>
<dbReference type="PRINTS" id="PR01590">
    <property type="entry name" value="HTHFIS"/>
</dbReference>
<evidence type="ECO:0000259" key="1">
    <source>
        <dbReference type="Pfam" id="PF01590"/>
    </source>
</evidence>
<feature type="domain" description="DNA binding HTH" evidence="2">
    <location>
        <begin position="276"/>
        <end position="314"/>
    </location>
</feature>
<reference evidence="4 6" key="2">
    <citation type="journal article" date="2019" name="Microb. Pathog.">
        <title>Comparison of VITEK 2, MALDI-TOF MS, 16S rRNA gene sequencing, and whole-genome sequencing for identification of Roseomonas mucosa.</title>
        <authorList>
            <person name="Rudolph W.W."/>
            <person name="Gunzer F."/>
            <person name="Trauth M."/>
            <person name="Bunk B."/>
            <person name="Bigge R."/>
            <person name="Schrottner P."/>
        </authorList>
    </citation>
    <scope>NUCLEOTIDE SEQUENCE [LARGE SCALE GENOMIC DNA]</scope>
    <source>
        <strain evidence="4 6">DSM 103800</strain>
    </source>
</reference>
<dbReference type="SUPFAM" id="SSF46689">
    <property type="entry name" value="Homeodomain-like"/>
    <property type="match status" value="1"/>
</dbReference>
<sequence length="320" mass="34370">MSGSPARAHADQVRAVLQDGAAAARSVVAASWRRSMTQYGLDPENHRAPWRVTESELREARERMEPLIQLAQPSMDRLFQAVGGIGCCVLLTDRHGVPVERRGASADDTQFRDWGLWTGTVWSEAQEGTNGIGTCIAEQRALTIHRDQHFHTRNAGLSCSTVPIFDEEGRLAAALDVSSCRADLTEGFTGLIATATGEAARRIEERNFRRAFPRARIVLADDRAPGALLAIDADDLVIGATRAARLALNITPEKLRQALPAADLLGSGGPATDLLQAERSAVQHALARAGGNVSAAAEALGISRATLHRKLRRLGLRGAN</sequence>
<dbReference type="Gene3D" id="1.10.10.60">
    <property type="entry name" value="Homeodomain-like"/>
    <property type="match status" value="1"/>
</dbReference>
<evidence type="ECO:0000313" key="6">
    <source>
        <dbReference type="Proteomes" id="UP001258945"/>
    </source>
</evidence>
<evidence type="ECO:0000313" key="4">
    <source>
        <dbReference type="EMBL" id="MDT8332151.1"/>
    </source>
</evidence>
<protein>
    <submittedName>
        <fullName evidence="3">Fis family transcriptional regulator</fullName>
    </submittedName>
    <submittedName>
        <fullName evidence="4">Helix-turn-helix domain-containing protein</fullName>
    </submittedName>
</protein>